<dbReference type="Ensembl" id="ENSFCTT00005062976.1">
    <property type="protein sequence ID" value="ENSFCTP00005045930.1"/>
    <property type="gene ID" value="ENSFCTG00005022010.1"/>
</dbReference>
<keyword evidence="3" id="KW-1185">Reference proteome</keyword>
<evidence type="ECO:0000313" key="2">
    <source>
        <dbReference type="Ensembl" id="ENSFCTP00005045930.1"/>
    </source>
</evidence>
<evidence type="ECO:0000313" key="3">
    <source>
        <dbReference type="Proteomes" id="UP000823872"/>
    </source>
</evidence>
<evidence type="ECO:0000256" key="1">
    <source>
        <dbReference type="SAM" id="Phobius"/>
    </source>
</evidence>
<proteinExistence type="predicted"/>
<sequence>MSFTNIFSHSIDCLLVLLIVSFAVQKPFIFMRSQIVKFAFISLAFGDVSSKKLLQLRSKRLLSIFSRVLMVSHLTFRSFIHFVFVYGVRKWSSFILLHVAVQFSQHHLLKRLSFFHWILFPALSKINWPYICGSNSGVSIPLVYVSVFV</sequence>
<reference evidence="2 3" key="1">
    <citation type="submission" date="2021-02" db="EMBL/GenBank/DDBJ databases">
        <title>Safari Cat Assemblies.</title>
        <authorList>
            <person name="Bredemeyer K.R."/>
            <person name="Murphy W.J."/>
        </authorList>
    </citation>
    <scope>NUCLEOTIDE SEQUENCE [LARGE SCALE GENOMIC DNA]</scope>
</reference>
<dbReference type="GeneTree" id="ENSGT01140000286561"/>
<keyword evidence="1" id="KW-0472">Membrane</keyword>
<keyword evidence="1" id="KW-1133">Transmembrane helix</keyword>
<keyword evidence="1" id="KW-0812">Transmembrane</keyword>
<name>A0ABI7ZFL6_FELCA</name>
<feature type="transmembrane region" description="Helical" evidence="1">
    <location>
        <begin position="61"/>
        <end position="85"/>
    </location>
</feature>
<reference evidence="2" key="3">
    <citation type="submission" date="2025-09" db="UniProtKB">
        <authorList>
            <consortium name="Ensembl"/>
        </authorList>
    </citation>
    <scope>IDENTIFICATION</scope>
    <source>
        <strain evidence="2">breed Abyssinian</strain>
    </source>
</reference>
<accession>A0ABI7ZFL6</accession>
<protein>
    <recommendedName>
        <fullName evidence="4">Vomeronasal type-1 receptor</fullName>
    </recommendedName>
</protein>
<evidence type="ECO:0008006" key="4">
    <source>
        <dbReference type="Google" id="ProtNLM"/>
    </source>
</evidence>
<reference evidence="2" key="2">
    <citation type="submission" date="2025-08" db="UniProtKB">
        <authorList>
            <consortium name="Ensembl"/>
        </authorList>
    </citation>
    <scope>IDENTIFICATION</scope>
    <source>
        <strain evidence="2">breed Abyssinian</strain>
    </source>
</reference>
<feature type="transmembrane region" description="Helical" evidence="1">
    <location>
        <begin position="6"/>
        <end position="24"/>
    </location>
</feature>
<organism evidence="2 3">
    <name type="scientific">Felis catus</name>
    <name type="common">Cat</name>
    <name type="synonym">Felis silvestris catus</name>
    <dbReference type="NCBI Taxonomy" id="9685"/>
    <lineage>
        <taxon>Eukaryota</taxon>
        <taxon>Metazoa</taxon>
        <taxon>Chordata</taxon>
        <taxon>Craniata</taxon>
        <taxon>Vertebrata</taxon>
        <taxon>Euteleostomi</taxon>
        <taxon>Mammalia</taxon>
        <taxon>Eutheria</taxon>
        <taxon>Laurasiatheria</taxon>
        <taxon>Carnivora</taxon>
        <taxon>Feliformia</taxon>
        <taxon>Felidae</taxon>
        <taxon>Felinae</taxon>
        <taxon>Felis</taxon>
    </lineage>
</organism>
<dbReference type="Proteomes" id="UP000823872">
    <property type="component" value="Chromosome A1"/>
</dbReference>